<gene>
    <name evidence="1" type="ORF">TSAR_008851</name>
</gene>
<dbReference type="PANTHER" id="PTHR37685">
    <property type="entry name" value="GEO11136P1-RELATED"/>
    <property type="match status" value="1"/>
</dbReference>
<sequence>LPLGGSKTWVAPPNHMPTKGYGPITNYQKIAFIVPQGDRALKMQDFDLSTVKYLTSHRKTHASLQTMLIGASRGSTDQHEHWRTAQVIRYVGICSVLQQLLYAFTIECNTDSVMDYGNAINNNNKLQEKRARTSLKEKRTFSTDGTAKITLIKALDQKTNGNGAYVSLINGGPGQTFVTLEFKSQKGHGINFVVELYAKY</sequence>
<dbReference type="EMBL" id="NNAY01003670">
    <property type="protein sequence ID" value="OXU19029.1"/>
    <property type="molecule type" value="Genomic_DNA"/>
</dbReference>
<dbReference type="InterPro" id="IPR031734">
    <property type="entry name" value="MBF2"/>
</dbReference>
<dbReference type="OrthoDB" id="8192785at2759"/>
<reference evidence="1 2" key="1">
    <citation type="journal article" date="2017" name="Curr. Biol.">
        <title>The Evolution of Venom by Co-option of Single-Copy Genes.</title>
        <authorList>
            <person name="Martinson E.O."/>
            <person name="Mrinalini"/>
            <person name="Kelkar Y.D."/>
            <person name="Chang C.H."/>
            <person name="Werren J.H."/>
        </authorList>
    </citation>
    <scope>NUCLEOTIDE SEQUENCE [LARGE SCALE GENOMIC DNA]</scope>
    <source>
        <strain evidence="1 2">Alberta</strain>
        <tissue evidence="1">Whole body</tissue>
    </source>
</reference>
<comment type="caution">
    <text evidence="1">The sequence shown here is derived from an EMBL/GenBank/DDBJ whole genome shotgun (WGS) entry which is preliminary data.</text>
</comment>
<dbReference type="Proteomes" id="UP000215335">
    <property type="component" value="Unassembled WGS sequence"/>
</dbReference>
<feature type="non-terminal residue" evidence="1">
    <location>
        <position position="1"/>
    </location>
</feature>
<name>A0A232EKZ0_9HYME</name>
<accession>A0A232EKZ0</accession>
<dbReference type="AlphaFoldDB" id="A0A232EKZ0"/>
<evidence type="ECO:0000313" key="2">
    <source>
        <dbReference type="Proteomes" id="UP000215335"/>
    </source>
</evidence>
<dbReference type="PANTHER" id="PTHR37685:SF1">
    <property type="entry name" value="GEO11136P1-RELATED"/>
    <property type="match status" value="1"/>
</dbReference>
<keyword evidence="2" id="KW-1185">Reference proteome</keyword>
<proteinExistence type="predicted"/>
<organism evidence="1 2">
    <name type="scientific">Trichomalopsis sarcophagae</name>
    <dbReference type="NCBI Taxonomy" id="543379"/>
    <lineage>
        <taxon>Eukaryota</taxon>
        <taxon>Metazoa</taxon>
        <taxon>Ecdysozoa</taxon>
        <taxon>Arthropoda</taxon>
        <taxon>Hexapoda</taxon>
        <taxon>Insecta</taxon>
        <taxon>Pterygota</taxon>
        <taxon>Neoptera</taxon>
        <taxon>Endopterygota</taxon>
        <taxon>Hymenoptera</taxon>
        <taxon>Apocrita</taxon>
        <taxon>Proctotrupomorpha</taxon>
        <taxon>Chalcidoidea</taxon>
        <taxon>Pteromalidae</taxon>
        <taxon>Pteromalinae</taxon>
        <taxon>Trichomalopsis</taxon>
    </lineage>
</organism>
<protein>
    <submittedName>
        <fullName evidence="1">Uncharacterized protein</fullName>
    </submittedName>
</protein>
<dbReference type="Pfam" id="PF15868">
    <property type="entry name" value="MBF2"/>
    <property type="match status" value="1"/>
</dbReference>
<evidence type="ECO:0000313" key="1">
    <source>
        <dbReference type="EMBL" id="OXU19029.1"/>
    </source>
</evidence>